<evidence type="ECO:0000259" key="1">
    <source>
        <dbReference type="Pfam" id="PF07728"/>
    </source>
</evidence>
<keyword evidence="3" id="KW-1185">Reference proteome</keyword>
<dbReference type="SUPFAM" id="SSF52540">
    <property type="entry name" value="P-loop containing nucleoside triphosphate hydrolases"/>
    <property type="match status" value="1"/>
</dbReference>
<name>F5YQN3_TREPZ</name>
<dbReference type="Pfam" id="PF07728">
    <property type="entry name" value="AAA_5"/>
    <property type="match status" value="1"/>
</dbReference>
<dbReference type="GO" id="GO:0016887">
    <property type="term" value="F:ATP hydrolysis activity"/>
    <property type="evidence" value="ECO:0007669"/>
    <property type="project" value="InterPro"/>
</dbReference>
<evidence type="ECO:0000313" key="2">
    <source>
        <dbReference type="EMBL" id="AEF84263.1"/>
    </source>
</evidence>
<protein>
    <submittedName>
        <fullName evidence="2">ATPase, AAA family</fullName>
    </submittedName>
</protein>
<accession>F5YQN3</accession>
<dbReference type="InterPro" id="IPR027417">
    <property type="entry name" value="P-loop_NTPase"/>
</dbReference>
<dbReference type="OrthoDB" id="9808317at2"/>
<sequence>MGVKINTGELLKILELTPDHQNIMLVGRHGIGKSEIIEQFFSKRAARVVTLFLGQMSDPGDLIGLPALDSSTGKTEFRPPWWFPLDGKPVVLFLDELNRARPEILQTVMDLILTKTLAGKTLPRGSRVISAVNEGEEYQLTDLDPALLSRFNIYYFSPTPGEWLLWAAERKLDQRIISFIEQNQDCLDGEILLDAGLEKGADRRSWVRVSEILSGAGEIDETLERIISGIVGISAAFKFSEFVKNNTGLDPRTVLSGFENKREELERMDVHELTTLNESFFRIIEIEETGERVKQYIENLEQYIKWLSGEKRNEVLAHWTTLYESSLYPKTKVAILSNSIYIFQNIVSFIDGIKL</sequence>
<evidence type="ECO:0000313" key="3">
    <source>
        <dbReference type="Proteomes" id="UP000009223"/>
    </source>
</evidence>
<dbReference type="AlphaFoldDB" id="F5YQN3"/>
<reference evidence="2 3" key="2">
    <citation type="journal article" date="2011" name="ISME J.">
        <title>RNA-seq reveals cooperative metabolic interactions between two termite-gut spirochete species in co-culture.</title>
        <authorList>
            <person name="Rosenthal A.Z."/>
            <person name="Matson E.G."/>
            <person name="Eldar A."/>
            <person name="Leadbetter J.R."/>
        </authorList>
    </citation>
    <scope>NUCLEOTIDE SEQUENCE [LARGE SCALE GENOMIC DNA]</scope>
    <source>
        <strain evidence="3">ATCC BAA-887 / DSM 12427 / ZAS-2</strain>
    </source>
</reference>
<dbReference type="HOGENOM" id="CLU_053995_0_0_12"/>
<proteinExistence type="predicted"/>
<dbReference type="KEGG" id="tpi:TREPR_2701"/>
<dbReference type="STRING" id="545694.TREPR_2701"/>
<feature type="domain" description="ATPase dynein-related AAA" evidence="1">
    <location>
        <begin position="22"/>
        <end position="151"/>
    </location>
</feature>
<gene>
    <name evidence="2" type="ordered locus">TREPR_2701</name>
</gene>
<dbReference type="Proteomes" id="UP000009223">
    <property type="component" value="Chromosome"/>
</dbReference>
<reference evidence="3" key="1">
    <citation type="submission" date="2009-12" db="EMBL/GenBank/DDBJ databases">
        <title>Complete sequence of Treponema primitia strain ZAS-2.</title>
        <authorList>
            <person name="Tetu S.G."/>
            <person name="Matson E."/>
            <person name="Ren Q."/>
            <person name="Seshadri R."/>
            <person name="Elbourne L."/>
            <person name="Hassan K.A."/>
            <person name="Durkin A."/>
            <person name="Radune D."/>
            <person name="Mohamoud Y."/>
            <person name="Shay R."/>
            <person name="Jin S."/>
            <person name="Zhang X."/>
            <person name="Lucey K."/>
            <person name="Ballor N.R."/>
            <person name="Ottesen E."/>
            <person name="Rosenthal R."/>
            <person name="Allen A."/>
            <person name="Leadbetter J.R."/>
            <person name="Paulsen I.T."/>
        </authorList>
    </citation>
    <scope>NUCLEOTIDE SEQUENCE [LARGE SCALE GENOMIC DNA]</scope>
    <source>
        <strain evidence="3">ATCC BAA-887 / DSM 12427 / ZAS-2</strain>
    </source>
</reference>
<dbReference type="GO" id="GO:0005524">
    <property type="term" value="F:ATP binding"/>
    <property type="evidence" value="ECO:0007669"/>
    <property type="project" value="InterPro"/>
</dbReference>
<dbReference type="eggNOG" id="COG0714">
    <property type="taxonomic scope" value="Bacteria"/>
</dbReference>
<organism evidence="2 3">
    <name type="scientific">Treponema primitia (strain ATCC BAA-887 / DSM 12427 / ZAS-2)</name>
    <dbReference type="NCBI Taxonomy" id="545694"/>
    <lineage>
        <taxon>Bacteria</taxon>
        <taxon>Pseudomonadati</taxon>
        <taxon>Spirochaetota</taxon>
        <taxon>Spirochaetia</taxon>
        <taxon>Spirochaetales</taxon>
        <taxon>Treponemataceae</taxon>
        <taxon>Treponema</taxon>
    </lineage>
</organism>
<dbReference type="CDD" id="cd00009">
    <property type="entry name" value="AAA"/>
    <property type="match status" value="1"/>
</dbReference>
<dbReference type="RefSeq" id="WP_015707526.1">
    <property type="nucleotide sequence ID" value="NC_015578.1"/>
</dbReference>
<dbReference type="EMBL" id="CP001843">
    <property type="protein sequence ID" value="AEF84263.1"/>
    <property type="molecule type" value="Genomic_DNA"/>
</dbReference>
<dbReference type="Gene3D" id="3.40.50.300">
    <property type="entry name" value="P-loop containing nucleotide triphosphate hydrolases"/>
    <property type="match status" value="1"/>
</dbReference>
<dbReference type="InterPro" id="IPR011704">
    <property type="entry name" value="ATPase_dyneun-rel_AAA"/>
</dbReference>